<dbReference type="PROSITE" id="PS50211">
    <property type="entry name" value="DENN"/>
    <property type="match status" value="1"/>
</dbReference>
<reference evidence="3 4" key="1">
    <citation type="submission" date="2020-03" db="EMBL/GenBank/DDBJ databases">
        <title>Dissostichus mawsoni Genome sequencing and assembly.</title>
        <authorList>
            <person name="Park H."/>
        </authorList>
    </citation>
    <scope>NUCLEOTIDE SEQUENCE [LARGE SCALE GENOMIC DNA]</scope>
    <source>
        <strain evidence="3">DM0001</strain>
        <tissue evidence="3">Muscle</tissue>
    </source>
</reference>
<comment type="caution">
    <text evidence="3">The sequence shown here is derived from an EMBL/GenBank/DDBJ whole genome shotgun (WGS) entry which is preliminary data.</text>
</comment>
<dbReference type="Pfam" id="PF02141">
    <property type="entry name" value="DENN"/>
    <property type="match status" value="1"/>
</dbReference>
<dbReference type="InterPro" id="IPR037516">
    <property type="entry name" value="Tripartite_DENN"/>
</dbReference>
<dbReference type="GO" id="GO:0031410">
    <property type="term" value="C:cytoplasmic vesicle"/>
    <property type="evidence" value="ECO:0007669"/>
    <property type="project" value="TreeGrafter"/>
</dbReference>
<dbReference type="AlphaFoldDB" id="A0A7J5XAC8"/>
<dbReference type="SMART" id="SM00799">
    <property type="entry name" value="DENN"/>
    <property type="match status" value="1"/>
</dbReference>
<gene>
    <name evidence="3" type="ORF">F7725_025168</name>
</gene>
<dbReference type="EMBL" id="JAAKFY010000026">
    <property type="protein sequence ID" value="KAF3833964.1"/>
    <property type="molecule type" value="Genomic_DNA"/>
</dbReference>
<evidence type="ECO:0000256" key="1">
    <source>
        <dbReference type="ARBA" id="ARBA00022658"/>
    </source>
</evidence>
<feature type="domain" description="UDENN" evidence="2">
    <location>
        <begin position="1"/>
        <end position="168"/>
    </location>
</feature>
<evidence type="ECO:0000259" key="2">
    <source>
        <dbReference type="PROSITE" id="PS50211"/>
    </source>
</evidence>
<organism evidence="3 4">
    <name type="scientific">Dissostichus mawsoni</name>
    <name type="common">Antarctic cod</name>
    <dbReference type="NCBI Taxonomy" id="36200"/>
    <lineage>
        <taxon>Eukaryota</taxon>
        <taxon>Metazoa</taxon>
        <taxon>Chordata</taxon>
        <taxon>Craniata</taxon>
        <taxon>Vertebrata</taxon>
        <taxon>Euteleostomi</taxon>
        <taxon>Actinopterygii</taxon>
        <taxon>Neopterygii</taxon>
        <taxon>Teleostei</taxon>
        <taxon>Neoteleostei</taxon>
        <taxon>Acanthomorphata</taxon>
        <taxon>Eupercaria</taxon>
        <taxon>Perciformes</taxon>
        <taxon>Notothenioidei</taxon>
        <taxon>Nototheniidae</taxon>
        <taxon>Dissostichus</taxon>
    </lineage>
</organism>
<keyword evidence="4" id="KW-1185">Reference proteome</keyword>
<dbReference type="GO" id="GO:0005085">
    <property type="term" value="F:guanyl-nucleotide exchange factor activity"/>
    <property type="evidence" value="ECO:0007669"/>
    <property type="project" value="UniProtKB-KW"/>
</dbReference>
<proteinExistence type="predicted"/>
<dbReference type="InterPro" id="IPR043153">
    <property type="entry name" value="DENN_C"/>
</dbReference>
<dbReference type="InterPro" id="IPR001194">
    <property type="entry name" value="cDENN_dom"/>
</dbReference>
<dbReference type="PANTHER" id="PTHR12296:SF21">
    <property type="entry name" value="DENN DOMAIN-CONTAINING PROTEIN 3"/>
    <property type="match status" value="1"/>
</dbReference>
<name>A0A7J5XAC8_DISMA</name>
<dbReference type="OrthoDB" id="8933840at2759"/>
<dbReference type="Gene3D" id="3.40.50.11500">
    <property type="match status" value="1"/>
</dbReference>
<evidence type="ECO:0000313" key="3">
    <source>
        <dbReference type="EMBL" id="KAF3833964.1"/>
    </source>
</evidence>
<keyword evidence="1" id="KW-0344">Guanine-nucleotide releasing factor</keyword>
<dbReference type="InterPro" id="IPR051696">
    <property type="entry name" value="DENN_Domain_GEFs"/>
</dbReference>
<sequence>MELSFSIIELYSLLVQLRPARQADFEDTIKEFSAKLSLVPLPPPGQLHVSFSLRPLHVFLPSKEDQDSPLIDIDLHLPLLCFTHTTLLQVLSCLLQEQRLVFFSADWARLTLFAESLLLYLQPLSWQQPYVPVLAGGMLDFLMAPTAFLMGCHISHFEEVAAVSTTIL</sequence>
<protein>
    <recommendedName>
        <fullName evidence="2">UDENN domain-containing protein</fullName>
    </recommendedName>
</protein>
<dbReference type="Proteomes" id="UP000518266">
    <property type="component" value="Unassembled WGS sequence"/>
</dbReference>
<accession>A0A7J5XAC8</accession>
<dbReference type="PANTHER" id="PTHR12296">
    <property type="entry name" value="DENN DOMAIN-CONTAINING PROTEIN 4"/>
    <property type="match status" value="1"/>
</dbReference>
<dbReference type="GO" id="GO:0032483">
    <property type="term" value="P:regulation of Rab protein signal transduction"/>
    <property type="evidence" value="ECO:0007669"/>
    <property type="project" value="TreeGrafter"/>
</dbReference>
<evidence type="ECO:0000313" key="4">
    <source>
        <dbReference type="Proteomes" id="UP000518266"/>
    </source>
</evidence>